<evidence type="ECO:0000256" key="7">
    <source>
        <dbReference type="HAMAP-Rule" id="MF_00116"/>
    </source>
</evidence>
<dbReference type="EMBL" id="CP012839">
    <property type="protein sequence ID" value="ARC53491.1"/>
    <property type="molecule type" value="Genomic_DNA"/>
</dbReference>
<dbReference type="GO" id="GO:0004170">
    <property type="term" value="F:dUTP diphosphatase activity"/>
    <property type="evidence" value="ECO:0007669"/>
    <property type="project" value="UniProtKB-UniRule"/>
</dbReference>
<dbReference type="InterPro" id="IPR008181">
    <property type="entry name" value="dUTPase"/>
</dbReference>
<dbReference type="SUPFAM" id="SSF51283">
    <property type="entry name" value="dUTPase-like"/>
    <property type="match status" value="1"/>
</dbReference>
<sequence length="152" mass="16860">MKKRVNIKILKDYARKAISIPQYSTSGSAGLDIRVILDDPINLHPKDSVLLPTGIAIHMEDEEMAAIILPRSGLAHKFGIILNNSVGLIDSDYQGEIMIPILNNGKDDFLIQPGYRIAQIVFFPIVKVEFEIVQSFSKISSRNNRGFGHSGI</sequence>
<dbReference type="InterPro" id="IPR033704">
    <property type="entry name" value="dUTPase_trimeric"/>
</dbReference>
<dbReference type="STRING" id="428411.AOQ87_02490"/>
<dbReference type="RefSeq" id="WP_080626674.1">
    <property type="nucleotide sequence ID" value="NZ_CP012839.1"/>
</dbReference>
<feature type="binding site" evidence="7">
    <location>
        <begin position="88"/>
        <end position="90"/>
    </location>
    <ligand>
        <name>substrate</name>
    </ligand>
</feature>
<evidence type="ECO:0000313" key="9">
    <source>
        <dbReference type="EMBL" id="ARC53491.1"/>
    </source>
</evidence>
<name>A0A1V0HLA1_9ENTR</name>
<dbReference type="HAMAP" id="MF_00116">
    <property type="entry name" value="dUTPase_bact"/>
    <property type="match status" value="1"/>
</dbReference>
<gene>
    <name evidence="7" type="primary">dut</name>
    <name evidence="9" type="ORF">AOQ87_02490</name>
</gene>
<comment type="cofactor">
    <cofactor evidence="7">
        <name>Mg(2+)</name>
        <dbReference type="ChEBI" id="CHEBI:18420"/>
    </cofactor>
</comment>
<comment type="function">
    <text evidence="7">This enzyme is involved in nucleotide metabolism: it produces dUMP, the immediate precursor of thymidine nucleotides and it decreases the intracellular concentration of dUTP so that uracil cannot be incorporated into DNA.</text>
</comment>
<dbReference type="UniPathway" id="UPA00610">
    <property type="reaction ID" value="UER00666"/>
</dbReference>
<dbReference type="CDD" id="cd07557">
    <property type="entry name" value="trimeric_dUTPase"/>
    <property type="match status" value="1"/>
</dbReference>
<dbReference type="GO" id="GO:0046081">
    <property type="term" value="P:dUTP catabolic process"/>
    <property type="evidence" value="ECO:0007669"/>
    <property type="project" value="InterPro"/>
</dbReference>
<keyword evidence="4 7" id="KW-0460">Magnesium</keyword>
<dbReference type="InterPro" id="IPR036157">
    <property type="entry name" value="dUTPase-like_sf"/>
</dbReference>
<organism evidence="9 10">
    <name type="scientific">Candidatus Riesia pediculischaeffi</name>
    <dbReference type="NCBI Taxonomy" id="428411"/>
    <lineage>
        <taxon>Bacteria</taxon>
        <taxon>Pseudomonadati</taxon>
        <taxon>Pseudomonadota</taxon>
        <taxon>Gammaproteobacteria</taxon>
        <taxon>Enterobacterales</taxon>
        <taxon>Enterobacteriaceae</taxon>
        <taxon>Candidatus Riesia</taxon>
    </lineage>
</organism>
<accession>A0A1V0HLA1</accession>
<dbReference type="EC" id="3.6.1.23" evidence="7"/>
<evidence type="ECO:0000256" key="3">
    <source>
        <dbReference type="ARBA" id="ARBA00022801"/>
    </source>
</evidence>
<evidence type="ECO:0000256" key="5">
    <source>
        <dbReference type="ARBA" id="ARBA00023080"/>
    </source>
</evidence>
<dbReference type="GO" id="GO:0006226">
    <property type="term" value="P:dUMP biosynthetic process"/>
    <property type="evidence" value="ECO:0007669"/>
    <property type="project" value="UniProtKB-UniRule"/>
</dbReference>
<dbReference type="PANTHER" id="PTHR11241:SF0">
    <property type="entry name" value="DEOXYURIDINE 5'-TRIPHOSPHATE NUCLEOTIDOHYDROLASE"/>
    <property type="match status" value="1"/>
</dbReference>
<proteinExistence type="inferred from homology"/>
<reference evidence="9 10" key="1">
    <citation type="submission" date="2015-10" db="EMBL/GenBank/DDBJ databases">
        <title>Survey of human and primate louse endosymbionts.</title>
        <authorList>
            <person name="Boyd B.M."/>
        </authorList>
    </citation>
    <scope>NUCLEOTIDE SEQUENCE [LARGE SCALE GENOMIC DNA]</scope>
    <source>
        <strain evidence="9 10">PTSK</strain>
    </source>
</reference>
<dbReference type="Pfam" id="PF00692">
    <property type="entry name" value="dUTPase"/>
    <property type="match status" value="1"/>
</dbReference>
<feature type="domain" description="dUTPase-like" evidence="8">
    <location>
        <begin position="18"/>
        <end position="151"/>
    </location>
</feature>
<evidence type="ECO:0000259" key="8">
    <source>
        <dbReference type="Pfam" id="PF00692"/>
    </source>
</evidence>
<keyword evidence="3 7" id="KW-0378">Hydrolase</keyword>
<comment type="similarity">
    <text evidence="1 7">Belongs to the dUTPase family.</text>
</comment>
<feature type="binding site" evidence="7">
    <location>
        <position position="84"/>
    </location>
    <ligand>
        <name>substrate</name>
    </ligand>
</feature>
<comment type="pathway">
    <text evidence="7">Pyrimidine metabolism; dUMP biosynthesis; dUMP from dCTP (dUTP route): step 2/2.</text>
</comment>
<dbReference type="Proteomes" id="UP000242793">
    <property type="component" value="Chromosome"/>
</dbReference>
<evidence type="ECO:0000256" key="4">
    <source>
        <dbReference type="ARBA" id="ARBA00022842"/>
    </source>
</evidence>
<dbReference type="KEGG" id="rped:AOQ87_02490"/>
<dbReference type="InterPro" id="IPR029054">
    <property type="entry name" value="dUTPase-like"/>
</dbReference>
<evidence type="ECO:0000313" key="10">
    <source>
        <dbReference type="Proteomes" id="UP000242793"/>
    </source>
</evidence>
<comment type="caution">
    <text evidence="7">Lacks conserved residue(s) required for the propagation of feature annotation.</text>
</comment>
<keyword evidence="5 7" id="KW-0546">Nucleotide metabolism</keyword>
<dbReference type="PANTHER" id="PTHR11241">
    <property type="entry name" value="DEOXYURIDINE 5'-TRIPHOSPHATE NUCLEOTIDOHYDROLASE"/>
    <property type="match status" value="1"/>
</dbReference>
<dbReference type="AlphaFoldDB" id="A0A1V0HLA1"/>
<dbReference type="Gene3D" id="2.70.40.10">
    <property type="match status" value="1"/>
</dbReference>
<dbReference type="NCBIfam" id="NF001862">
    <property type="entry name" value="PRK00601.1"/>
    <property type="match status" value="1"/>
</dbReference>
<evidence type="ECO:0000256" key="2">
    <source>
        <dbReference type="ARBA" id="ARBA00022723"/>
    </source>
</evidence>
<dbReference type="FunFam" id="2.70.40.10:FF:000002">
    <property type="entry name" value="dUTP diphosphatase"/>
    <property type="match status" value="1"/>
</dbReference>
<keyword evidence="10" id="KW-1185">Reference proteome</keyword>
<comment type="catalytic activity">
    <reaction evidence="6 7">
        <text>dUTP + H2O = dUMP + diphosphate + H(+)</text>
        <dbReference type="Rhea" id="RHEA:10248"/>
        <dbReference type="ChEBI" id="CHEBI:15377"/>
        <dbReference type="ChEBI" id="CHEBI:15378"/>
        <dbReference type="ChEBI" id="CHEBI:33019"/>
        <dbReference type="ChEBI" id="CHEBI:61555"/>
        <dbReference type="ChEBI" id="CHEBI:246422"/>
        <dbReference type="EC" id="3.6.1.23"/>
    </reaction>
</comment>
<dbReference type="NCBIfam" id="TIGR00576">
    <property type="entry name" value="dut"/>
    <property type="match status" value="1"/>
</dbReference>
<dbReference type="GO" id="GO:0000287">
    <property type="term" value="F:magnesium ion binding"/>
    <property type="evidence" value="ECO:0007669"/>
    <property type="project" value="UniProtKB-UniRule"/>
</dbReference>
<keyword evidence="2 7" id="KW-0479">Metal-binding</keyword>
<feature type="binding site" evidence="7">
    <location>
        <begin position="71"/>
        <end position="73"/>
    </location>
    <ligand>
        <name>substrate</name>
    </ligand>
</feature>
<protein>
    <recommendedName>
        <fullName evidence="7">Deoxyuridine 5'-triphosphate nucleotidohydrolase</fullName>
        <shortName evidence="7">dUTPase</shortName>
        <ecNumber evidence="7">3.6.1.23</ecNumber>
    </recommendedName>
    <alternativeName>
        <fullName evidence="7">dUTP pyrophosphatase</fullName>
    </alternativeName>
</protein>
<evidence type="ECO:0000256" key="6">
    <source>
        <dbReference type="ARBA" id="ARBA00047686"/>
    </source>
</evidence>
<evidence type="ECO:0000256" key="1">
    <source>
        <dbReference type="ARBA" id="ARBA00006581"/>
    </source>
</evidence>